<keyword evidence="2 6" id="KW-0698">rRNA processing</keyword>
<keyword evidence="5 6" id="KW-0949">S-adenosyl-L-methionine</keyword>
<dbReference type="NCBIfam" id="TIGR00138">
    <property type="entry name" value="rsmG_gidB"/>
    <property type="match status" value="1"/>
</dbReference>
<comment type="subcellular location">
    <subcellularLocation>
        <location evidence="6">Cytoplasm</location>
    </subcellularLocation>
</comment>
<comment type="function">
    <text evidence="6">Specifically methylates the N7 position of a guanine in 16S rRNA.</text>
</comment>
<comment type="caution">
    <text evidence="8">The sequence shown here is derived from an EMBL/GenBank/DDBJ whole genome shotgun (WGS) entry which is preliminary data.</text>
</comment>
<feature type="binding site" evidence="6">
    <location>
        <position position="159"/>
    </location>
    <ligand>
        <name>S-adenosyl-L-methionine</name>
        <dbReference type="ChEBI" id="CHEBI:59789"/>
    </ligand>
</feature>
<dbReference type="Proteomes" id="UP000192760">
    <property type="component" value="Unassembled WGS sequence"/>
</dbReference>
<reference evidence="8 9" key="1">
    <citation type="submission" date="2017-02" db="EMBL/GenBank/DDBJ databases">
        <title>The new phylogeny of genus Mycobacterium.</title>
        <authorList>
            <person name="Tortoli E."/>
            <person name="Trovato A."/>
            <person name="Cirillo D.M."/>
        </authorList>
    </citation>
    <scope>NUCLEOTIDE SEQUENCE [LARGE SCALE GENOMIC DNA]</scope>
    <source>
        <strain evidence="8 9">DSM 45255</strain>
    </source>
</reference>
<evidence type="ECO:0000256" key="5">
    <source>
        <dbReference type="ARBA" id="ARBA00022691"/>
    </source>
</evidence>
<evidence type="ECO:0000256" key="4">
    <source>
        <dbReference type="ARBA" id="ARBA00022679"/>
    </source>
</evidence>
<name>A0A1X0FXF4_MYCNT</name>
<dbReference type="RefSeq" id="WP_083095093.1">
    <property type="nucleotide sequence ID" value="NZ_AP022590.1"/>
</dbReference>
<evidence type="ECO:0000256" key="1">
    <source>
        <dbReference type="ARBA" id="ARBA00022490"/>
    </source>
</evidence>
<dbReference type="EMBL" id="MVHW01000011">
    <property type="protein sequence ID" value="ORB05970.1"/>
    <property type="molecule type" value="Genomic_DNA"/>
</dbReference>
<comment type="similarity">
    <text evidence="6">Belongs to the methyltransferase superfamily. RNA methyltransferase RsmG family.</text>
</comment>
<dbReference type="GO" id="GO:0070043">
    <property type="term" value="F:rRNA (guanine-N7-)-methyltransferase activity"/>
    <property type="evidence" value="ECO:0007669"/>
    <property type="project" value="UniProtKB-UniRule"/>
</dbReference>
<dbReference type="EC" id="2.1.1.-" evidence="6"/>
<feature type="binding site" evidence="6">
    <location>
        <begin position="141"/>
        <end position="142"/>
    </location>
    <ligand>
        <name>S-adenosyl-L-methionine</name>
        <dbReference type="ChEBI" id="CHEBI:59789"/>
    </ligand>
</feature>
<keyword evidence="1 6" id="KW-0963">Cytoplasm</keyword>
<dbReference type="HAMAP" id="MF_00074">
    <property type="entry name" value="16SrRNA_methyltr_G"/>
    <property type="match status" value="1"/>
</dbReference>
<dbReference type="Pfam" id="PF02527">
    <property type="entry name" value="GidB"/>
    <property type="match status" value="1"/>
</dbReference>
<evidence type="ECO:0000256" key="3">
    <source>
        <dbReference type="ARBA" id="ARBA00022603"/>
    </source>
</evidence>
<dbReference type="AlphaFoldDB" id="A0A1X0FXF4"/>
<evidence type="ECO:0000256" key="6">
    <source>
        <dbReference type="HAMAP-Rule" id="MF_00074"/>
    </source>
</evidence>
<gene>
    <name evidence="6" type="primary">rsmG</name>
    <name evidence="8" type="ORF">BST30_12010</name>
</gene>
<evidence type="ECO:0000256" key="7">
    <source>
        <dbReference type="SAM" id="MobiDB-lite"/>
    </source>
</evidence>
<evidence type="ECO:0000313" key="8">
    <source>
        <dbReference type="EMBL" id="ORB05970.1"/>
    </source>
</evidence>
<dbReference type="PANTHER" id="PTHR31760:SF0">
    <property type="entry name" value="S-ADENOSYL-L-METHIONINE-DEPENDENT METHYLTRANSFERASES SUPERFAMILY PROTEIN"/>
    <property type="match status" value="1"/>
</dbReference>
<dbReference type="CDD" id="cd02440">
    <property type="entry name" value="AdoMet_MTases"/>
    <property type="match status" value="1"/>
</dbReference>
<dbReference type="InterPro" id="IPR029063">
    <property type="entry name" value="SAM-dependent_MTases_sf"/>
</dbReference>
<dbReference type="PANTHER" id="PTHR31760">
    <property type="entry name" value="S-ADENOSYL-L-METHIONINE-DEPENDENT METHYLTRANSFERASES SUPERFAMILY PROTEIN"/>
    <property type="match status" value="1"/>
</dbReference>
<dbReference type="InterPro" id="IPR003682">
    <property type="entry name" value="rRNA_ssu_MeTfrase_G"/>
</dbReference>
<feature type="region of interest" description="Disordered" evidence="7">
    <location>
        <begin position="227"/>
        <end position="246"/>
    </location>
</feature>
<comment type="caution">
    <text evidence="6">Lacks conserved residue(s) required for the propagation of feature annotation.</text>
</comment>
<dbReference type="GO" id="GO:0005829">
    <property type="term" value="C:cytosol"/>
    <property type="evidence" value="ECO:0007669"/>
    <property type="project" value="TreeGrafter"/>
</dbReference>
<feature type="compositionally biased region" description="Basic residues" evidence="7">
    <location>
        <begin position="228"/>
        <end position="246"/>
    </location>
</feature>
<proteinExistence type="inferred from homology"/>
<evidence type="ECO:0000256" key="2">
    <source>
        <dbReference type="ARBA" id="ARBA00022552"/>
    </source>
</evidence>
<evidence type="ECO:0000313" key="9">
    <source>
        <dbReference type="Proteomes" id="UP000192760"/>
    </source>
</evidence>
<dbReference type="Gene3D" id="3.40.50.150">
    <property type="entry name" value="Vaccinia Virus protein VP39"/>
    <property type="match status" value="1"/>
</dbReference>
<keyword evidence="3 6" id="KW-0489">Methyltransferase</keyword>
<dbReference type="SUPFAM" id="SSF53335">
    <property type="entry name" value="S-adenosyl-L-methionine-dependent methyltransferases"/>
    <property type="match status" value="1"/>
</dbReference>
<organism evidence="8 9">
    <name type="scientific">Mycobacterium mantenii</name>
    <dbReference type="NCBI Taxonomy" id="560555"/>
    <lineage>
        <taxon>Bacteria</taxon>
        <taxon>Bacillati</taxon>
        <taxon>Actinomycetota</taxon>
        <taxon>Actinomycetes</taxon>
        <taxon>Mycobacteriales</taxon>
        <taxon>Mycobacteriaceae</taxon>
        <taxon>Mycobacterium</taxon>
        <taxon>Mycobacterium avium complex (MAC)</taxon>
    </lineage>
</organism>
<feature type="binding site" evidence="6">
    <location>
        <position position="96"/>
    </location>
    <ligand>
        <name>S-adenosyl-L-methionine</name>
        <dbReference type="ChEBI" id="CHEBI:59789"/>
    </ligand>
</feature>
<accession>A0A1X0FXF4</accession>
<sequence length="246" mass="26162">MFHVKHVGPADAVAGGSGEGAGFGAAPDSAAVVFAERLEIAQRYAEVLANAGVERGLLGPREVDRIWDRHILNSAALAELLDRGERIIDIGSGAGLPGIPLAIARPDLSVVLLEPLLRRSEFLSEVVNELGLAVEVVRGRAEEPGVRNRFGERDAAVSRAVASLDKLTKWSLPLLRPGGRMLAIKGERASDEVEQYRRVMAASGAADVRVVTCGANYLRPPATVVSVRRGKPPHHKPARTGKAGTR</sequence>
<keyword evidence="4 6" id="KW-0808">Transferase</keyword>
<dbReference type="STRING" id="560555.BST30_12010"/>
<feature type="binding site" evidence="6">
    <location>
        <position position="91"/>
    </location>
    <ligand>
        <name>S-adenosyl-L-methionine</name>
        <dbReference type="ChEBI" id="CHEBI:59789"/>
    </ligand>
</feature>
<protein>
    <recommendedName>
        <fullName evidence="6">Ribosomal RNA small subunit methyltransferase G</fullName>
        <ecNumber evidence="6">2.1.1.-</ecNumber>
    </recommendedName>
    <alternativeName>
        <fullName evidence="6">16S rRNA 7-methylguanosine methyltransferase</fullName>
        <shortName evidence="6">16S rRNA m7G methyltransferase</shortName>
    </alternativeName>
</protein>